<dbReference type="CDD" id="cd00761">
    <property type="entry name" value="Glyco_tranf_GTA_type"/>
    <property type="match status" value="1"/>
</dbReference>
<dbReference type="EMBL" id="BAABCV010000001">
    <property type="protein sequence ID" value="GAA4084412.1"/>
    <property type="molecule type" value="Genomic_DNA"/>
</dbReference>
<sequence>MPQPLVSVIIPTYNSEKYLAEAITSALSQSYHNIEVIVVDDGSTDNSLTIAKSFESKKVKVFSQQNKGAGCARNKGLSQATGNYIQYLDSDDRLSPDKIAMQLAVLEKNEGKIAVCSTIHFNGDSLTPANIPSPYEDSFLYDDDDPVHFLTDLLGGYREHGSMIAIHAWLIPKEIIDKAGPWNEELTIDDDGEYFCRIILGSKGILKTPGISYYRKYQDPDKIVAYKQNKEKLFKSALKAVLLKRDYLRSRTNNQYAQRAIHRQLMQLAVLFYIDQPALYQQVEKELKHYPAYKFKPVLGGRAINFISGLFGWKVSKILQYYYAKMLRK</sequence>
<dbReference type="Gene3D" id="3.90.550.10">
    <property type="entry name" value="Spore Coat Polysaccharide Biosynthesis Protein SpsA, Chain A"/>
    <property type="match status" value="1"/>
</dbReference>
<dbReference type="PANTHER" id="PTHR22916">
    <property type="entry name" value="GLYCOSYLTRANSFERASE"/>
    <property type="match status" value="1"/>
</dbReference>
<reference evidence="3" key="1">
    <citation type="journal article" date="2019" name="Int. J. Syst. Evol. Microbiol.">
        <title>The Global Catalogue of Microorganisms (GCM) 10K type strain sequencing project: providing services to taxonomists for standard genome sequencing and annotation.</title>
        <authorList>
            <consortium name="The Broad Institute Genomics Platform"/>
            <consortium name="The Broad Institute Genome Sequencing Center for Infectious Disease"/>
            <person name="Wu L."/>
            <person name="Ma J."/>
        </authorList>
    </citation>
    <scope>NUCLEOTIDE SEQUENCE [LARGE SCALE GENOMIC DNA]</scope>
    <source>
        <strain evidence="3">JCM 17085</strain>
    </source>
</reference>
<name>A0ABP7W9W9_9SPHI</name>
<dbReference type="Proteomes" id="UP001500841">
    <property type="component" value="Unassembled WGS sequence"/>
</dbReference>
<proteinExistence type="predicted"/>
<protein>
    <recommendedName>
        <fullName evidence="1">Glycosyltransferase 2-like domain-containing protein</fullName>
    </recommendedName>
</protein>
<dbReference type="SUPFAM" id="SSF53448">
    <property type="entry name" value="Nucleotide-diphospho-sugar transferases"/>
    <property type="match status" value="1"/>
</dbReference>
<dbReference type="InterPro" id="IPR029044">
    <property type="entry name" value="Nucleotide-diphossugar_trans"/>
</dbReference>
<evidence type="ECO:0000259" key="1">
    <source>
        <dbReference type="Pfam" id="PF00535"/>
    </source>
</evidence>
<gene>
    <name evidence="2" type="ORF">GCM10022392_01430</name>
</gene>
<evidence type="ECO:0000313" key="2">
    <source>
        <dbReference type="EMBL" id="GAA4084412.1"/>
    </source>
</evidence>
<comment type="caution">
    <text evidence="2">The sequence shown here is derived from an EMBL/GenBank/DDBJ whole genome shotgun (WGS) entry which is preliminary data.</text>
</comment>
<dbReference type="Pfam" id="PF00535">
    <property type="entry name" value="Glycos_transf_2"/>
    <property type="match status" value="1"/>
</dbReference>
<dbReference type="InterPro" id="IPR001173">
    <property type="entry name" value="Glyco_trans_2-like"/>
</dbReference>
<accession>A0ABP7W9W9</accession>
<keyword evidence="3" id="KW-1185">Reference proteome</keyword>
<dbReference type="PANTHER" id="PTHR22916:SF3">
    <property type="entry name" value="UDP-GLCNAC:BETAGAL BETA-1,3-N-ACETYLGLUCOSAMINYLTRANSFERASE-LIKE PROTEIN 1"/>
    <property type="match status" value="1"/>
</dbReference>
<feature type="domain" description="Glycosyltransferase 2-like" evidence="1">
    <location>
        <begin position="7"/>
        <end position="127"/>
    </location>
</feature>
<evidence type="ECO:0000313" key="3">
    <source>
        <dbReference type="Proteomes" id="UP001500841"/>
    </source>
</evidence>
<organism evidence="2 3">
    <name type="scientific">Mucilaginibacter panaciglaebae</name>
    <dbReference type="NCBI Taxonomy" id="502331"/>
    <lineage>
        <taxon>Bacteria</taxon>
        <taxon>Pseudomonadati</taxon>
        <taxon>Bacteroidota</taxon>
        <taxon>Sphingobacteriia</taxon>
        <taxon>Sphingobacteriales</taxon>
        <taxon>Sphingobacteriaceae</taxon>
        <taxon>Mucilaginibacter</taxon>
    </lineage>
</organism>
<dbReference type="RefSeq" id="WP_345100331.1">
    <property type="nucleotide sequence ID" value="NZ_BAABCV010000001.1"/>
</dbReference>